<dbReference type="Proteomes" id="UP001611450">
    <property type="component" value="Unassembled WGS sequence"/>
</dbReference>
<keyword evidence="2" id="KW-1185">Reference proteome</keyword>
<reference evidence="1 2" key="1">
    <citation type="submission" date="2024-10" db="EMBL/GenBank/DDBJ databases">
        <title>The Natural Products Discovery Center: Release of the First 8490 Sequenced Strains for Exploring Actinobacteria Biosynthetic Diversity.</title>
        <authorList>
            <person name="Kalkreuter E."/>
            <person name="Kautsar S.A."/>
            <person name="Yang D."/>
            <person name="Bader C.D."/>
            <person name="Teijaro C.N."/>
            <person name="Fluegel L."/>
            <person name="Davis C.M."/>
            <person name="Simpson J.R."/>
            <person name="Lauterbach L."/>
            <person name="Steele A.D."/>
            <person name="Gui C."/>
            <person name="Meng S."/>
            <person name="Li G."/>
            <person name="Viehrig K."/>
            <person name="Ye F."/>
            <person name="Su P."/>
            <person name="Kiefer A.F."/>
            <person name="Nichols A."/>
            <person name="Cepeda A.J."/>
            <person name="Yan W."/>
            <person name="Fan B."/>
            <person name="Jiang Y."/>
            <person name="Adhikari A."/>
            <person name="Zheng C.-J."/>
            <person name="Schuster L."/>
            <person name="Cowan T.M."/>
            <person name="Smanski M.J."/>
            <person name="Chevrette M.G."/>
            <person name="De Carvalho L.P.S."/>
            <person name="Shen B."/>
        </authorList>
    </citation>
    <scope>NUCLEOTIDE SEQUENCE [LARGE SCALE GENOMIC DNA]</scope>
    <source>
        <strain evidence="1 2">NPDC019626</strain>
    </source>
</reference>
<evidence type="ECO:0008006" key="3">
    <source>
        <dbReference type="Google" id="ProtNLM"/>
    </source>
</evidence>
<evidence type="ECO:0000313" key="2">
    <source>
        <dbReference type="Proteomes" id="UP001611450"/>
    </source>
</evidence>
<accession>A0ABW7WC29</accession>
<sequence length="167" mass="18065">MNNFYKLRTENTTVAAISGRRRALLGTALTAAVLVGSMAIPTVASATPEYAHCSVEIEAKPEYPHESKGSPGWIVGKARIKCTVDTESLTVFAQLQRRENGKWKTVAEGTQEYLDAKADMKYTGQATVKCDDGEYRTGASGKGVHRGKPSGSIAWEYSDSVTIKCKS</sequence>
<proteinExistence type="predicted"/>
<name>A0ABW7WC29_9NOCA</name>
<evidence type="ECO:0000313" key="1">
    <source>
        <dbReference type="EMBL" id="MFI2320522.1"/>
    </source>
</evidence>
<organism evidence="1 2">
    <name type="scientific">Nocardia beijingensis</name>
    <dbReference type="NCBI Taxonomy" id="95162"/>
    <lineage>
        <taxon>Bacteria</taxon>
        <taxon>Bacillati</taxon>
        <taxon>Actinomycetota</taxon>
        <taxon>Actinomycetes</taxon>
        <taxon>Mycobacteriales</taxon>
        <taxon>Nocardiaceae</taxon>
        <taxon>Nocardia</taxon>
    </lineage>
</organism>
<comment type="caution">
    <text evidence="1">The sequence shown here is derived from an EMBL/GenBank/DDBJ whole genome shotgun (WGS) entry which is preliminary data.</text>
</comment>
<gene>
    <name evidence="1" type="ORF">ACH47G_08535</name>
</gene>
<dbReference type="RefSeq" id="WP_396945076.1">
    <property type="nucleotide sequence ID" value="NZ_JBIRXV010000001.1"/>
</dbReference>
<protein>
    <recommendedName>
        <fullName evidence="3">Ig-like domain-containing protein</fullName>
    </recommendedName>
</protein>
<dbReference type="EMBL" id="JBIRXV010000001">
    <property type="protein sequence ID" value="MFI2320522.1"/>
    <property type="molecule type" value="Genomic_DNA"/>
</dbReference>